<dbReference type="InterPro" id="IPR054105">
    <property type="entry name" value="WHD_NrtR"/>
</dbReference>
<protein>
    <recommendedName>
        <fullName evidence="1">NrtR DNA-binding winged helix domain-containing protein</fullName>
    </recommendedName>
</protein>
<name>A0ABX0SK96_9ACTN</name>
<dbReference type="InterPro" id="IPR036388">
    <property type="entry name" value="WH-like_DNA-bd_sf"/>
</dbReference>
<organism evidence="2 3">
    <name type="scientific">Brooklawnia cerclae</name>
    <dbReference type="NCBI Taxonomy" id="349934"/>
    <lineage>
        <taxon>Bacteria</taxon>
        <taxon>Bacillati</taxon>
        <taxon>Actinomycetota</taxon>
        <taxon>Actinomycetes</taxon>
        <taxon>Propionibacteriales</taxon>
        <taxon>Propionibacteriaceae</taxon>
        <taxon>Brooklawnia</taxon>
    </lineage>
</organism>
<evidence type="ECO:0000313" key="2">
    <source>
        <dbReference type="EMBL" id="NIH58783.1"/>
    </source>
</evidence>
<dbReference type="SUPFAM" id="SSF46785">
    <property type="entry name" value="Winged helix' DNA-binding domain"/>
    <property type="match status" value="1"/>
</dbReference>
<dbReference type="InterPro" id="IPR015797">
    <property type="entry name" value="NUDIX_hydrolase-like_dom_sf"/>
</dbReference>
<evidence type="ECO:0000313" key="3">
    <source>
        <dbReference type="Proteomes" id="UP000749311"/>
    </source>
</evidence>
<evidence type="ECO:0000259" key="1">
    <source>
        <dbReference type="Pfam" id="PF21906"/>
    </source>
</evidence>
<proteinExistence type="predicted"/>
<dbReference type="EMBL" id="JAAMOZ010000005">
    <property type="protein sequence ID" value="NIH58783.1"/>
    <property type="molecule type" value="Genomic_DNA"/>
</dbReference>
<dbReference type="PIRSF" id="PIRSF019423">
    <property type="entry name" value="NMN_biosyn"/>
    <property type="match status" value="1"/>
</dbReference>
<dbReference type="Gene3D" id="1.10.10.10">
    <property type="entry name" value="Winged helix-like DNA-binding domain superfamily/Winged helix DNA-binding domain"/>
    <property type="match status" value="1"/>
</dbReference>
<dbReference type="Proteomes" id="UP000749311">
    <property type="component" value="Unassembled WGS sequence"/>
</dbReference>
<comment type="caution">
    <text evidence="2">The sequence shown here is derived from an EMBL/GenBank/DDBJ whole genome shotgun (WGS) entry which is preliminary data.</text>
</comment>
<dbReference type="Pfam" id="PF21906">
    <property type="entry name" value="WHD_NrtR"/>
    <property type="match status" value="1"/>
</dbReference>
<dbReference type="RefSeq" id="WP_167171924.1">
    <property type="nucleotide sequence ID" value="NZ_BAAAOO010000006.1"/>
</dbReference>
<dbReference type="SUPFAM" id="SSF55811">
    <property type="entry name" value="Nudix"/>
    <property type="match status" value="1"/>
</dbReference>
<dbReference type="Gene3D" id="3.90.79.10">
    <property type="entry name" value="Nucleoside Triphosphate Pyrophosphohydrolase"/>
    <property type="match status" value="1"/>
</dbReference>
<feature type="domain" description="NrtR DNA-binding winged helix" evidence="1">
    <location>
        <begin position="220"/>
        <end position="280"/>
    </location>
</feature>
<keyword evidence="3" id="KW-1185">Reference proteome</keyword>
<accession>A0ABX0SK96</accession>
<dbReference type="InterPro" id="IPR011213">
    <property type="entry name" value="NMN_biosyn"/>
</dbReference>
<sequence>MDGQAVSAELLAVVVAMVEGEPCVLTLGAPPRLPAGPLMPGHRSLQTATRAWVEEQTGRTLGYLEQLYTFAGVDRAEAPGRRISISYLGLTTPDDSTGIGRWHPWYDLLPWEDLRSGAGLPATVVPSLTAWTQSDPAFAGNRRQRCAITFGLDGQPWQPDLVLQRYELLYEVGLLPESPAEWRLPDTDLVPGERMVGDHRRVLATGLARLRAKIQYRPVVFELMAPDFTLRQLQDCVEALAGTVIHTQNFRRLVEQQELVEETGGVDASTGGRPARLYRFRRQVLQQRSVAGTKLPAARVR</sequence>
<dbReference type="InterPro" id="IPR036390">
    <property type="entry name" value="WH_DNA-bd_sf"/>
</dbReference>
<gene>
    <name evidence="2" type="ORF">FB473_003484</name>
</gene>
<reference evidence="2 3" key="1">
    <citation type="submission" date="2020-02" db="EMBL/GenBank/DDBJ databases">
        <title>Sequencing the genomes of 1000 actinobacteria strains.</title>
        <authorList>
            <person name="Klenk H.-P."/>
        </authorList>
    </citation>
    <scope>NUCLEOTIDE SEQUENCE [LARGE SCALE GENOMIC DNA]</scope>
    <source>
        <strain evidence="2 3">DSM 19609</strain>
    </source>
</reference>